<dbReference type="SMART" id="SM00862">
    <property type="entry name" value="Trans_reg_C"/>
    <property type="match status" value="1"/>
</dbReference>
<dbReference type="PROSITE" id="PS51755">
    <property type="entry name" value="OMPR_PHOB"/>
    <property type="match status" value="1"/>
</dbReference>
<dbReference type="OrthoDB" id="152576at2"/>
<dbReference type="GO" id="GO:0000156">
    <property type="term" value="F:phosphorelay response regulator activity"/>
    <property type="evidence" value="ECO:0007669"/>
    <property type="project" value="TreeGrafter"/>
</dbReference>
<dbReference type="GeneID" id="93486265"/>
<dbReference type="SMART" id="SM00448">
    <property type="entry name" value="REC"/>
    <property type="match status" value="1"/>
</dbReference>
<dbReference type="Pfam" id="PF00072">
    <property type="entry name" value="Response_reg"/>
    <property type="match status" value="1"/>
</dbReference>
<dbReference type="InterPro" id="IPR036388">
    <property type="entry name" value="WH-like_DNA-bd_sf"/>
</dbReference>
<dbReference type="InterPro" id="IPR039420">
    <property type="entry name" value="WalR-like"/>
</dbReference>
<keyword evidence="1 6" id="KW-0597">Phosphoprotein</keyword>
<feature type="DNA-binding region" description="OmpR/PhoB-type" evidence="7">
    <location>
        <begin position="129"/>
        <end position="225"/>
    </location>
</feature>
<dbReference type="Proteomes" id="UP000591941">
    <property type="component" value="Unassembled WGS sequence"/>
</dbReference>
<keyword evidence="4 7" id="KW-0238">DNA-binding</keyword>
<dbReference type="PANTHER" id="PTHR48111">
    <property type="entry name" value="REGULATOR OF RPOS"/>
    <property type="match status" value="1"/>
</dbReference>
<gene>
    <name evidence="10" type="ORF">HNR45_001002</name>
</gene>
<feature type="domain" description="Response regulatory" evidence="8">
    <location>
        <begin position="3"/>
        <end position="119"/>
    </location>
</feature>
<evidence type="ECO:0000256" key="2">
    <source>
        <dbReference type="ARBA" id="ARBA00023012"/>
    </source>
</evidence>
<dbReference type="AlphaFoldDB" id="A0A841R4H9"/>
<dbReference type="InterPro" id="IPR001867">
    <property type="entry name" value="OmpR/PhoB-type_DNA-bd"/>
</dbReference>
<evidence type="ECO:0000313" key="10">
    <source>
        <dbReference type="EMBL" id="MBB6477949.1"/>
    </source>
</evidence>
<dbReference type="GO" id="GO:0005829">
    <property type="term" value="C:cytosol"/>
    <property type="evidence" value="ECO:0007669"/>
    <property type="project" value="TreeGrafter"/>
</dbReference>
<dbReference type="FunFam" id="1.10.10.10:FF:000018">
    <property type="entry name" value="DNA-binding response regulator ResD"/>
    <property type="match status" value="1"/>
</dbReference>
<dbReference type="SUPFAM" id="SSF52172">
    <property type="entry name" value="CheY-like"/>
    <property type="match status" value="1"/>
</dbReference>
<evidence type="ECO:0000256" key="1">
    <source>
        <dbReference type="ARBA" id="ARBA00022553"/>
    </source>
</evidence>
<evidence type="ECO:0000256" key="6">
    <source>
        <dbReference type="PROSITE-ProRule" id="PRU00169"/>
    </source>
</evidence>
<name>A0A841R4H9_9FIRM</name>
<dbReference type="RefSeq" id="WP_159822345.1">
    <property type="nucleotide sequence ID" value="NZ_CABWNB010000001.1"/>
</dbReference>
<dbReference type="EMBL" id="JACHHI010000004">
    <property type="protein sequence ID" value="MBB6477949.1"/>
    <property type="molecule type" value="Genomic_DNA"/>
</dbReference>
<keyword evidence="11" id="KW-1185">Reference proteome</keyword>
<dbReference type="InterPro" id="IPR001789">
    <property type="entry name" value="Sig_transdc_resp-reg_receiver"/>
</dbReference>
<proteinExistence type="predicted"/>
<evidence type="ECO:0000259" key="8">
    <source>
        <dbReference type="PROSITE" id="PS50110"/>
    </source>
</evidence>
<evidence type="ECO:0000256" key="5">
    <source>
        <dbReference type="ARBA" id="ARBA00023163"/>
    </source>
</evidence>
<keyword evidence="2" id="KW-0902">Two-component regulatory system</keyword>
<dbReference type="Gene3D" id="1.10.10.10">
    <property type="entry name" value="Winged helix-like DNA-binding domain superfamily/Winged helix DNA-binding domain"/>
    <property type="match status" value="1"/>
</dbReference>
<organism evidence="10 11">
    <name type="scientific">Negativicoccus succinicivorans</name>
    <dbReference type="NCBI Taxonomy" id="620903"/>
    <lineage>
        <taxon>Bacteria</taxon>
        <taxon>Bacillati</taxon>
        <taxon>Bacillota</taxon>
        <taxon>Negativicutes</taxon>
        <taxon>Veillonellales</taxon>
        <taxon>Veillonellaceae</taxon>
        <taxon>Negativicoccus</taxon>
    </lineage>
</organism>
<evidence type="ECO:0000256" key="3">
    <source>
        <dbReference type="ARBA" id="ARBA00023015"/>
    </source>
</evidence>
<keyword evidence="5" id="KW-0804">Transcription</keyword>
<evidence type="ECO:0000259" key="9">
    <source>
        <dbReference type="PROSITE" id="PS51755"/>
    </source>
</evidence>
<dbReference type="Gene3D" id="3.40.50.2300">
    <property type="match status" value="1"/>
</dbReference>
<dbReference type="InterPro" id="IPR016032">
    <property type="entry name" value="Sig_transdc_resp-reg_C-effctor"/>
</dbReference>
<reference evidence="10 11" key="1">
    <citation type="submission" date="2020-08" db="EMBL/GenBank/DDBJ databases">
        <title>Genomic Encyclopedia of Type Strains, Phase IV (KMG-IV): sequencing the most valuable type-strain genomes for metagenomic binning, comparative biology and taxonomic classification.</title>
        <authorList>
            <person name="Goeker M."/>
        </authorList>
    </citation>
    <scope>NUCLEOTIDE SEQUENCE [LARGE SCALE GENOMIC DNA]</scope>
    <source>
        <strain evidence="10 11">DSM 21255</strain>
    </source>
</reference>
<dbReference type="GO" id="GO:0006355">
    <property type="term" value="P:regulation of DNA-templated transcription"/>
    <property type="evidence" value="ECO:0007669"/>
    <property type="project" value="InterPro"/>
</dbReference>
<accession>A0A841R4H9</accession>
<dbReference type="GO" id="GO:0032993">
    <property type="term" value="C:protein-DNA complex"/>
    <property type="evidence" value="ECO:0007669"/>
    <property type="project" value="TreeGrafter"/>
</dbReference>
<dbReference type="CDD" id="cd00383">
    <property type="entry name" value="trans_reg_C"/>
    <property type="match status" value="1"/>
</dbReference>
<dbReference type="Gene3D" id="6.10.250.690">
    <property type="match status" value="1"/>
</dbReference>
<comment type="caution">
    <text evidence="10">The sequence shown here is derived from an EMBL/GenBank/DDBJ whole genome shotgun (WGS) entry which is preliminary data.</text>
</comment>
<dbReference type="PANTHER" id="PTHR48111:SF40">
    <property type="entry name" value="PHOSPHATE REGULON TRANSCRIPTIONAL REGULATORY PROTEIN PHOB"/>
    <property type="match status" value="1"/>
</dbReference>
<evidence type="ECO:0000313" key="11">
    <source>
        <dbReference type="Proteomes" id="UP000591941"/>
    </source>
</evidence>
<dbReference type="PROSITE" id="PS50110">
    <property type="entry name" value="RESPONSE_REGULATORY"/>
    <property type="match status" value="1"/>
</dbReference>
<sequence>MALIYCVEDDENIRDLMVYALESQQYEVGKFESGEELFAALEEKVPDLVLLDIMLPGDDGLTILRKLRSHAAYDGVMVILVTAKSAEYDVITGLDIGADDYIRKPFGIMEMISRVRAVLRRQGYRAFAGDVYECGPIRLDRKRYRVQVDGEDVTLTAKEFELLAYLLLNKEIVLSREQIMEHVWEITHFIESRTVDMHIMSLRQKLGDAGSMIQTIRGVGYKLGEER</sequence>
<dbReference type="Pfam" id="PF00486">
    <property type="entry name" value="Trans_reg_C"/>
    <property type="match status" value="1"/>
</dbReference>
<keyword evidence="3" id="KW-0805">Transcription regulation</keyword>
<evidence type="ECO:0000256" key="4">
    <source>
        <dbReference type="ARBA" id="ARBA00023125"/>
    </source>
</evidence>
<protein>
    <submittedName>
        <fullName evidence="10">Two-component system alkaline phosphatase synthesis response regulator PhoP</fullName>
    </submittedName>
</protein>
<dbReference type="GO" id="GO:0000976">
    <property type="term" value="F:transcription cis-regulatory region binding"/>
    <property type="evidence" value="ECO:0007669"/>
    <property type="project" value="TreeGrafter"/>
</dbReference>
<dbReference type="SUPFAM" id="SSF46894">
    <property type="entry name" value="C-terminal effector domain of the bipartite response regulators"/>
    <property type="match status" value="1"/>
</dbReference>
<evidence type="ECO:0000256" key="7">
    <source>
        <dbReference type="PROSITE-ProRule" id="PRU01091"/>
    </source>
</evidence>
<feature type="modified residue" description="4-aspartylphosphate" evidence="6">
    <location>
        <position position="52"/>
    </location>
</feature>
<dbReference type="InterPro" id="IPR011006">
    <property type="entry name" value="CheY-like_superfamily"/>
</dbReference>
<feature type="domain" description="OmpR/PhoB-type" evidence="9">
    <location>
        <begin position="129"/>
        <end position="225"/>
    </location>
</feature>